<dbReference type="InterPro" id="IPR017896">
    <property type="entry name" value="4Fe4S_Fe-S-bd"/>
</dbReference>
<evidence type="ECO:0000313" key="7">
    <source>
        <dbReference type="EMBL" id="HIX36587.1"/>
    </source>
</evidence>
<dbReference type="InterPro" id="IPR000415">
    <property type="entry name" value="Nitroreductase-like"/>
</dbReference>
<gene>
    <name evidence="7" type="ORF">H9738_01755</name>
</gene>
<evidence type="ECO:0000256" key="3">
    <source>
        <dbReference type="ARBA" id="ARBA00023002"/>
    </source>
</evidence>
<evidence type="ECO:0000313" key="8">
    <source>
        <dbReference type="Proteomes" id="UP000824230"/>
    </source>
</evidence>
<sequence length="263" mass="29635">MVKIDREKCIGCGLCADDCIALNIKIQDKKAQILTDCLQCGHCVAVCPKGAVSIPEYDMADVEAYDPESFRLKPDQVLHAIKFRRSIRCYKPQKLSREDMGLLVQAGRYTATAKNCQGNSFIFVQEELGQLKSMVWEYIENRTALEGQEVSRDLLPYLSFNKRRKADPTDDYLFRNAPALLFITSERPLDAGLAAQNIETLAVSMDIGVLYNGYLARTANADPALKEWLGIAGETIQACMLLGYPDRRYVRTAPRKEARVIWK</sequence>
<feature type="domain" description="4Fe-4S ferredoxin-type" evidence="6">
    <location>
        <begin position="29"/>
        <end position="57"/>
    </location>
</feature>
<evidence type="ECO:0000256" key="5">
    <source>
        <dbReference type="ARBA" id="ARBA00023014"/>
    </source>
</evidence>
<dbReference type="InterPro" id="IPR017900">
    <property type="entry name" value="4Fe4S_Fe_S_CS"/>
</dbReference>
<proteinExistence type="inferred from homology"/>
<dbReference type="PANTHER" id="PTHR43673">
    <property type="entry name" value="NAD(P)H NITROREDUCTASE YDGI-RELATED"/>
    <property type="match status" value="1"/>
</dbReference>
<dbReference type="SUPFAM" id="SSF55469">
    <property type="entry name" value="FMN-dependent nitroreductase-like"/>
    <property type="match status" value="1"/>
</dbReference>
<accession>A0A9D1VJF9</accession>
<evidence type="ECO:0000256" key="1">
    <source>
        <dbReference type="ARBA" id="ARBA00007118"/>
    </source>
</evidence>
<evidence type="ECO:0000256" key="2">
    <source>
        <dbReference type="ARBA" id="ARBA00022723"/>
    </source>
</evidence>
<dbReference type="GO" id="GO:0051536">
    <property type="term" value="F:iron-sulfur cluster binding"/>
    <property type="evidence" value="ECO:0007669"/>
    <property type="project" value="UniProtKB-KW"/>
</dbReference>
<organism evidence="7 8">
    <name type="scientific">Candidatus Blautia pullistercoris</name>
    <dbReference type="NCBI Taxonomy" id="2838499"/>
    <lineage>
        <taxon>Bacteria</taxon>
        <taxon>Bacillati</taxon>
        <taxon>Bacillota</taxon>
        <taxon>Clostridia</taxon>
        <taxon>Lachnospirales</taxon>
        <taxon>Lachnospiraceae</taxon>
        <taxon>Blautia</taxon>
    </lineage>
</organism>
<comment type="similarity">
    <text evidence="1">Belongs to the nitroreductase family.</text>
</comment>
<dbReference type="GO" id="GO:0016491">
    <property type="term" value="F:oxidoreductase activity"/>
    <property type="evidence" value="ECO:0007669"/>
    <property type="project" value="UniProtKB-KW"/>
</dbReference>
<comment type="caution">
    <text evidence="7">The sequence shown here is derived from an EMBL/GenBank/DDBJ whole genome shotgun (WGS) entry which is preliminary data.</text>
</comment>
<dbReference type="Gene3D" id="3.30.70.20">
    <property type="match status" value="1"/>
</dbReference>
<keyword evidence="5" id="KW-0411">Iron-sulfur</keyword>
<name>A0A9D1VJF9_9FIRM</name>
<dbReference type="InterPro" id="IPR029479">
    <property type="entry name" value="Nitroreductase"/>
</dbReference>
<evidence type="ECO:0000256" key="4">
    <source>
        <dbReference type="ARBA" id="ARBA00023004"/>
    </source>
</evidence>
<evidence type="ECO:0000259" key="6">
    <source>
        <dbReference type="PROSITE" id="PS51379"/>
    </source>
</evidence>
<dbReference type="PANTHER" id="PTHR43673:SF10">
    <property type="entry name" value="NADH DEHYDROGENASE_NAD(P)H NITROREDUCTASE XCC3605-RELATED"/>
    <property type="match status" value="1"/>
</dbReference>
<keyword evidence="3" id="KW-0560">Oxidoreductase</keyword>
<reference evidence="7" key="1">
    <citation type="journal article" date="2021" name="PeerJ">
        <title>Extensive microbial diversity within the chicken gut microbiome revealed by metagenomics and culture.</title>
        <authorList>
            <person name="Gilroy R."/>
            <person name="Ravi A."/>
            <person name="Getino M."/>
            <person name="Pursley I."/>
            <person name="Horton D.L."/>
            <person name="Alikhan N.F."/>
            <person name="Baker D."/>
            <person name="Gharbi K."/>
            <person name="Hall N."/>
            <person name="Watson M."/>
            <person name="Adriaenssens E.M."/>
            <person name="Foster-Nyarko E."/>
            <person name="Jarju S."/>
            <person name="Secka A."/>
            <person name="Antonio M."/>
            <person name="Oren A."/>
            <person name="Chaudhuri R.R."/>
            <person name="La Ragione R."/>
            <person name="Hildebrand F."/>
            <person name="Pallen M.J."/>
        </authorList>
    </citation>
    <scope>NUCLEOTIDE SEQUENCE</scope>
    <source>
        <strain evidence="7">ChiHjej12B11-1927</strain>
    </source>
</reference>
<reference evidence="7" key="2">
    <citation type="submission" date="2021-04" db="EMBL/GenBank/DDBJ databases">
        <authorList>
            <person name="Gilroy R."/>
        </authorList>
    </citation>
    <scope>NUCLEOTIDE SEQUENCE</scope>
    <source>
        <strain evidence="7">ChiHjej12B11-1927</strain>
    </source>
</reference>
<protein>
    <submittedName>
        <fullName evidence="7">Nitroreductase family protein</fullName>
    </submittedName>
</protein>
<dbReference type="AlphaFoldDB" id="A0A9D1VJF9"/>
<dbReference type="PROSITE" id="PS00198">
    <property type="entry name" value="4FE4S_FER_1"/>
    <property type="match status" value="1"/>
</dbReference>
<dbReference type="Pfam" id="PF13237">
    <property type="entry name" value="Fer4_10"/>
    <property type="match status" value="1"/>
</dbReference>
<dbReference type="Gene3D" id="3.40.109.10">
    <property type="entry name" value="NADH Oxidase"/>
    <property type="match status" value="1"/>
</dbReference>
<dbReference type="GO" id="GO:0046872">
    <property type="term" value="F:metal ion binding"/>
    <property type="evidence" value="ECO:0007669"/>
    <property type="project" value="UniProtKB-KW"/>
</dbReference>
<keyword evidence="4" id="KW-0408">Iron</keyword>
<keyword evidence="2" id="KW-0479">Metal-binding</keyword>
<dbReference type="SUPFAM" id="SSF54862">
    <property type="entry name" value="4Fe-4S ferredoxins"/>
    <property type="match status" value="1"/>
</dbReference>
<feature type="domain" description="4Fe-4S ferredoxin-type" evidence="6">
    <location>
        <begin position="1"/>
        <end position="28"/>
    </location>
</feature>
<dbReference type="Proteomes" id="UP000824230">
    <property type="component" value="Unassembled WGS sequence"/>
</dbReference>
<dbReference type="Pfam" id="PF00881">
    <property type="entry name" value="Nitroreductase"/>
    <property type="match status" value="1"/>
</dbReference>
<dbReference type="EMBL" id="DXFG01000037">
    <property type="protein sequence ID" value="HIX36587.1"/>
    <property type="molecule type" value="Genomic_DNA"/>
</dbReference>
<dbReference type="PROSITE" id="PS51379">
    <property type="entry name" value="4FE4S_FER_2"/>
    <property type="match status" value="2"/>
</dbReference>